<proteinExistence type="predicted"/>
<sequence>MEDEILLFEGDEKSPKYICNFIKVCSESDHRIIIREPLFSKRDADGARNKLDALEKNVLQIGQRATIATKSVQSQQQETTFIQQNKDPRNRKQASRNTTRR</sequence>
<feature type="compositionally biased region" description="Basic residues" evidence="1">
    <location>
        <begin position="89"/>
        <end position="101"/>
    </location>
</feature>
<gene>
    <name evidence="2" type="ORF">CAPTEDRAFT_209419</name>
</gene>
<dbReference type="EMBL" id="AMQN01005854">
    <property type="status" value="NOT_ANNOTATED_CDS"/>
    <property type="molecule type" value="Genomic_DNA"/>
</dbReference>
<evidence type="ECO:0000313" key="4">
    <source>
        <dbReference type="Proteomes" id="UP000014760"/>
    </source>
</evidence>
<feature type="region of interest" description="Disordered" evidence="1">
    <location>
        <begin position="69"/>
        <end position="101"/>
    </location>
</feature>
<evidence type="ECO:0000256" key="1">
    <source>
        <dbReference type="SAM" id="MobiDB-lite"/>
    </source>
</evidence>
<name>R7UXX3_CAPTE</name>
<dbReference type="HOGENOM" id="CLU_2294304_0_0_1"/>
<protein>
    <submittedName>
        <fullName evidence="2 3">Uncharacterized protein</fullName>
    </submittedName>
</protein>
<keyword evidence="4" id="KW-1185">Reference proteome</keyword>
<accession>R7UXX3</accession>
<evidence type="ECO:0000313" key="3">
    <source>
        <dbReference type="EnsemblMetazoa" id="CapteP209419"/>
    </source>
</evidence>
<dbReference type="EMBL" id="KB296957">
    <property type="protein sequence ID" value="ELU11122.1"/>
    <property type="molecule type" value="Genomic_DNA"/>
</dbReference>
<reference evidence="3" key="3">
    <citation type="submission" date="2015-06" db="UniProtKB">
        <authorList>
            <consortium name="EnsemblMetazoa"/>
        </authorList>
    </citation>
    <scope>IDENTIFICATION</scope>
</reference>
<organism evidence="2">
    <name type="scientific">Capitella teleta</name>
    <name type="common">Polychaete worm</name>
    <dbReference type="NCBI Taxonomy" id="283909"/>
    <lineage>
        <taxon>Eukaryota</taxon>
        <taxon>Metazoa</taxon>
        <taxon>Spiralia</taxon>
        <taxon>Lophotrochozoa</taxon>
        <taxon>Annelida</taxon>
        <taxon>Polychaeta</taxon>
        <taxon>Sedentaria</taxon>
        <taxon>Scolecida</taxon>
        <taxon>Capitellidae</taxon>
        <taxon>Capitella</taxon>
    </lineage>
</organism>
<dbReference type="AlphaFoldDB" id="R7UXX3"/>
<dbReference type="EnsemblMetazoa" id="CapteT209419">
    <property type="protein sequence ID" value="CapteP209419"/>
    <property type="gene ID" value="CapteG209419"/>
</dbReference>
<reference evidence="2 4" key="2">
    <citation type="journal article" date="2013" name="Nature">
        <title>Insights into bilaterian evolution from three spiralian genomes.</title>
        <authorList>
            <person name="Simakov O."/>
            <person name="Marletaz F."/>
            <person name="Cho S.J."/>
            <person name="Edsinger-Gonzales E."/>
            <person name="Havlak P."/>
            <person name="Hellsten U."/>
            <person name="Kuo D.H."/>
            <person name="Larsson T."/>
            <person name="Lv J."/>
            <person name="Arendt D."/>
            <person name="Savage R."/>
            <person name="Osoegawa K."/>
            <person name="de Jong P."/>
            <person name="Grimwood J."/>
            <person name="Chapman J.A."/>
            <person name="Shapiro H."/>
            <person name="Aerts A."/>
            <person name="Otillar R.P."/>
            <person name="Terry A.Y."/>
            <person name="Boore J.L."/>
            <person name="Grigoriev I.V."/>
            <person name="Lindberg D.R."/>
            <person name="Seaver E.C."/>
            <person name="Weisblat D.A."/>
            <person name="Putnam N.H."/>
            <person name="Rokhsar D.S."/>
        </authorList>
    </citation>
    <scope>NUCLEOTIDE SEQUENCE</scope>
    <source>
        <strain evidence="2 4">I ESC-2004</strain>
    </source>
</reference>
<dbReference type="Proteomes" id="UP000014760">
    <property type="component" value="Unassembled WGS sequence"/>
</dbReference>
<evidence type="ECO:0000313" key="2">
    <source>
        <dbReference type="EMBL" id="ELU11122.1"/>
    </source>
</evidence>
<reference evidence="4" key="1">
    <citation type="submission" date="2012-12" db="EMBL/GenBank/DDBJ databases">
        <authorList>
            <person name="Hellsten U."/>
            <person name="Grimwood J."/>
            <person name="Chapman J.A."/>
            <person name="Shapiro H."/>
            <person name="Aerts A."/>
            <person name="Otillar R.P."/>
            <person name="Terry A.Y."/>
            <person name="Boore J.L."/>
            <person name="Simakov O."/>
            <person name="Marletaz F."/>
            <person name="Cho S.-J."/>
            <person name="Edsinger-Gonzales E."/>
            <person name="Havlak P."/>
            <person name="Kuo D.-H."/>
            <person name="Larsson T."/>
            <person name="Lv J."/>
            <person name="Arendt D."/>
            <person name="Savage R."/>
            <person name="Osoegawa K."/>
            <person name="de Jong P."/>
            <person name="Lindberg D.R."/>
            <person name="Seaver E.C."/>
            <person name="Weisblat D.A."/>
            <person name="Putnam N.H."/>
            <person name="Grigoriev I.V."/>
            <person name="Rokhsar D.S."/>
        </authorList>
    </citation>
    <scope>NUCLEOTIDE SEQUENCE</scope>
    <source>
        <strain evidence="4">I ESC-2004</strain>
    </source>
</reference>
<feature type="compositionally biased region" description="Low complexity" evidence="1">
    <location>
        <begin position="73"/>
        <end position="84"/>
    </location>
</feature>